<reference evidence="1 2" key="1">
    <citation type="submission" date="2016-10" db="EMBL/GenBank/DDBJ databases">
        <authorList>
            <person name="de Groot N.N."/>
        </authorList>
    </citation>
    <scope>NUCLEOTIDE SEQUENCE [LARGE SCALE GENOMIC DNA]</scope>
    <source>
        <strain evidence="1 2">KPR-7B</strain>
    </source>
</reference>
<organism evidence="1 2">
    <name type="scientific">Actinomyces ruminicola</name>
    <dbReference type="NCBI Taxonomy" id="332524"/>
    <lineage>
        <taxon>Bacteria</taxon>
        <taxon>Bacillati</taxon>
        <taxon>Actinomycetota</taxon>
        <taxon>Actinomycetes</taxon>
        <taxon>Actinomycetales</taxon>
        <taxon>Actinomycetaceae</taxon>
        <taxon>Actinomyces</taxon>
    </lineage>
</organism>
<name>A0A1H0AAY9_9ACTO</name>
<evidence type="ECO:0000313" key="2">
    <source>
        <dbReference type="Proteomes" id="UP000199671"/>
    </source>
</evidence>
<sequence>MDAIIASTDSDAVKSILADHVITESELVGVQDAMRTCLEPSGITEISFSTTEISYETNTPDGAGEELTQAMSECEVETGFNEITYLYQSIHKNPAHEDLTQSVVDCMIAKDLVESDYSVSDYNRDAASGNLPGTDTDDGILALSECQELAG</sequence>
<dbReference type="AlphaFoldDB" id="A0A1H0AAY9"/>
<accession>A0A1H0AAY9</accession>
<evidence type="ECO:0000313" key="1">
    <source>
        <dbReference type="EMBL" id="SDN30645.1"/>
    </source>
</evidence>
<protein>
    <submittedName>
        <fullName evidence="1">Uncharacterized protein</fullName>
    </submittedName>
</protein>
<dbReference type="EMBL" id="FNHU01000023">
    <property type="protein sequence ID" value="SDN30645.1"/>
    <property type="molecule type" value="Genomic_DNA"/>
</dbReference>
<gene>
    <name evidence="1" type="ORF">SAMN04487766_12318</name>
</gene>
<proteinExistence type="predicted"/>
<dbReference type="Proteomes" id="UP000199671">
    <property type="component" value="Unassembled WGS sequence"/>
</dbReference>